<proteinExistence type="predicted"/>
<dbReference type="Gene3D" id="3.60.10.10">
    <property type="entry name" value="Endonuclease/exonuclease/phosphatase"/>
    <property type="match status" value="1"/>
</dbReference>
<dbReference type="PANTHER" id="PTHR47510">
    <property type="entry name" value="REVERSE TRANSCRIPTASE DOMAIN-CONTAINING PROTEIN"/>
    <property type="match status" value="1"/>
</dbReference>
<dbReference type="Gene3D" id="1.20.5.340">
    <property type="match status" value="1"/>
</dbReference>
<feature type="domain" description="FP protein C-terminal" evidence="4">
    <location>
        <begin position="237"/>
        <end position="283"/>
    </location>
</feature>
<feature type="domain" description="Endonuclease/exonuclease/phosphatase" evidence="3">
    <location>
        <begin position="292"/>
        <end position="484"/>
    </location>
</feature>
<evidence type="ECO:0000259" key="2">
    <source>
        <dbReference type="Pfam" id="PF00078"/>
    </source>
</evidence>
<evidence type="ECO:0000259" key="4">
    <source>
        <dbReference type="Pfam" id="PF25298"/>
    </source>
</evidence>
<dbReference type="Pfam" id="PF00078">
    <property type="entry name" value="RVT_1"/>
    <property type="match status" value="1"/>
</dbReference>
<dbReference type="InterPro" id="IPR057251">
    <property type="entry name" value="FP_C"/>
</dbReference>
<gene>
    <name evidence="5" type="ORF">PLXY2_LOCUS10156</name>
</gene>
<feature type="compositionally biased region" description="Low complexity" evidence="1">
    <location>
        <begin position="176"/>
        <end position="186"/>
    </location>
</feature>
<dbReference type="SUPFAM" id="SSF56219">
    <property type="entry name" value="DNase I-like"/>
    <property type="match status" value="1"/>
</dbReference>
<dbReference type="InterPro" id="IPR036691">
    <property type="entry name" value="Endo/exonu/phosph_ase_sf"/>
</dbReference>
<dbReference type="Pfam" id="PF03372">
    <property type="entry name" value="Exo_endo_phos"/>
    <property type="match status" value="1"/>
</dbReference>
<dbReference type="Proteomes" id="UP000653454">
    <property type="component" value="Unassembled WGS sequence"/>
</dbReference>
<dbReference type="GO" id="GO:0003824">
    <property type="term" value="F:catalytic activity"/>
    <property type="evidence" value="ECO:0007669"/>
    <property type="project" value="InterPro"/>
</dbReference>
<evidence type="ECO:0000256" key="1">
    <source>
        <dbReference type="SAM" id="MobiDB-lite"/>
    </source>
</evidence>
<dbReference type="AlphaFoldDB" id="A0A8S4FTG3"/>
<feature type="region of interest" description="Disordered" evidence="1">
    <location>
        <begin position="886"/>
        <end position="908"/>
    </location>
</feature>
<feature type="region of interest" description="Disordered" evidence="1">
    <location>
        <begin position="173"/>
        <end position="192"/>
    </location>
</feature>
<comment type="caution">
    <text evidence="5">The sequence shown here is derived from an EMBL/GenBank/DDBJ whole genome shotgun (WGS) entry which is preliminary data.</text>
</comment>
<dbReference type="InterPro" id="IPR000477">
    <property type="entry name" value="RT_dom"/>
</dbReference>
<feature type="domain" description="Reverse transcriptase" evidence="2">
    <location>
        <begin position="768"/>
        <end position="881"/>
    </location>
</feature>
<feature type="region of interest" description="Disordered" evidence="1">
    <location>
        <begin position="951"/>
        <end position="973"/>
    </location>
</feature>
<dbReference type="InterPro" id="IPR005135">
    <property type="entry name" value="Endo/exonuclease/phosphatase"/>
</dbReference>
<dbReference type="Pfam" id="PF25298">
    <property type="entry name" value="Baculo_FP_2nd"/>
    <property type="match status" value="1"/>
</dbReference>
<protein>
    <submittedName>
        <fullName evidence="5">(diamondback moth) hypothetical protein</fullName>
    </submittedName>
</protein>
<dbReference type="InterPro" id="IPR043502">
    <property type="entry name" value="DNA/RNA_pol_sf"/>
</dbReference>
<dbReference type="SUPFAM" id="SSF56672">
    <property type="entry name" value="DNA/RNA polymerases"/>
    <property type="match status" value="1"/>
</dbReference>
<name>A0A8S4FTG3_PLUXY</name>
<organism evidence="5 6">
    <name type="scientific">Plutella xylostella</name>
    <name type="common">Diamondback moth</name>
    <name type="synonym">Plutella maculipennis</name>
    <dbReference type="NCBI Taxonomy" id="51655"/>
    <lineage>
        <taxon>Eukaryota</taxon>
        <taxon>Metazoa</taxon>
        <taxon>Ecdysozoa</taxon>
        <taxon>Arthropoda</taxon>
        <taxon>Hexapoda</taxon>
        <taxon>Insecta</taxon>
        <taxon>Pterygota</taxon>
        <taxon>Neoptera</taxon>
        <taxon>Endopterygota</taxon>
        <taxon>Lepidoptera</taxon>
        <taxon>Glossata</taxon>
        <taxon>Ditrysia</taxon>
        <taxon>Yponomeutoidea</taxon>
        <taxon>Plutellidae</taxon>
        <taxon>Plutella</taxon>
    </lineage>
</organism>
<feature type="compositionally biased region" description="Pro residues" evidence="1">
    <location>
        <begin position="893"/>
        <end position="908"/>
    </location>
</feature>
<sequence length="1069" mass="119483">MNKPKWKCESCKAAKLGSPIIINRAIEEPAEMSSIINIDTESIINLINRRFDSLKSSIDDVNVKLTQLTDTVSSFDQRMLTMEARIDSIQDTTAKLSKENESLSKTIEHLKMEMNFRDQELLANDIEISGVPELKEESVGHIVQLVTKKLGLNIEERDIVSCSRAGPARLGGLVEGASGDNSGSGPSPRPRPIAVRLARRELKDKIISEARVRRGATTADCGLPGPPRRFYVNERLTRTNRFLFNKTREEANRHGWKFVWTKEGRVLVRREQGKASHRIRSINTGQDELLVSIDRHKPDILALNETWLKEGQDLCAPKVPGYVLKLSPRPGGRKGGGVGFYIRRGLNARVREHPDSALEQLWLEVRPRGMGRIAVGTAYRPDSSSKTRVPTGVAIDALSESISSFGECSLVCVMTDFNVDLLKPSLTPAPEVLTFFQQQNLTNLVNEPTRVVENSATLLDLIITDNPQLFRNLSVHHNPSLSDHAMVLVDLAIKIPKEPPQYVWTRVLSKIDEKNFLQDLKEQPWSEILKYDDVEIMTSHFNDLLTCIFDKHSPLKRIRINQRPRPWLTDVVKHMMFLRDKAWSKALATKTERHRRYFKDLKNLVNSAIKSEKRAYFNFFVNNNLDNPKQMWKHLKQTAGVSGNAALPSIPKVLNDPEKINSFFLDVPGDARADNKLVEFFKENKFTESQFSIDNCSEEEVAKIINSINTNASGHDLISIGMIRMTLVVTLPIITRIINKSITSKKIPDTWKIAKVIPLPKGTTVEEFKDLRPISILPVLSKIVERVVYTQLSKYLEAENILPDMQSGFRGEHGTSTALAHVTDEIIQASDSGNGSILTLLDFSRAFDCINTELLLAKMSHYGLSKSTCEWFGSYLSNRSQFVQVTDDEGNQSPPPPPQLPGAMPPTTPPVVPPPVVPPPVMPPPVVPPPVVPPPVMPPPVMPPPVVPPPPGRERATAPPVVPPPPPPPPQPHRYRYVSVPAPAPYPAWPLPPFAVPLPAPYAPWPTEVAPPFAARASPAADQPAMVARALGAWSGARRAPWPRERRGWARRARSRSWSWARSWARSRS</sequence>
<dbReference type="PANTHER" id="PTHR47510:SF3">
    <property type="entry name" value="ENDO_EXONUCLEASE_PHOSPHATASE DOMAIN-CONTAINING PROTEIN"/>
    <property type="match status" value="1"/>
</dbReference>
<dbReference type="EMBL" id="CAJHNJ030000043">
    <property type="protein sequence ID" value="CAG9130981.1"/>
    <property type="molecule type" value="Genomic_DNA"/>
</dbReference>
<evidence type="ECO:0000259" key="3">
    <source>
        <dbReference type="Pfam" id="PF03372"/>
    </source>
</evidence>
<evidence type="ECO:0000313" key="5">
    <source>
        <dbReference type="EMBL" id="CAG9130981.1"/>
    </source>
</evidence>
<keyword evidence="6" id="KW-1185">Reference proteome</keyword>
<accession>A0A8S4FTG3</accession>
<reference evidence="5" key="1">
    <citation type="submission" date="2020-11" db="EMBL/GenBank/DDBJ databases">
        <authorList>
            <person name="Whiteford S."/>
        </authorList>
    </citation>
    <scope>NUCLEOTIDE SEQUENCE</scope>
</reference>
<dbReference type="GO" id="GO:0071897">
    <property type="term" value="P:DNA biosynthetic process"/>
    <property type="evidence" value="ECO:0007669"/>
    <property type="project" value="UniProtKB-ARBA"/>
</dbReference>
<feature type="compositionally biased region" description="Pro residues" evidence="1">
    <location>
        <begin position="960"/>
        <end position="972"/>
    </location>
</feature>
<evidence type="ECO:0000313" key="6">
    <source>
        <dbReference type="Proteomes" id="UP000653454"/>
    </source>
</evidence>